<sequence>MSNFDYEKDIVESYKRKGFDVSFQDVNEVREICKVKLKAVKFEDKRFYMPILFADEMKNYIYRKTINEYSLEVTKLSETLKRMAVNMQKKMGVFLDVCDMHEDTL</sequence>
<dbReference type="KEGG" id="cct:CC1_19780"/>
<evidence type="ECO:0000313" key="1">
    <source>
        <dbReference type="EMBL" id="CBK80706.1"/>
    </source>
</evidence>
<reference evidence="1 2" key="1">
    <citation type="submission" date="2010-03" db="EMBL/GenBank/DDBJ databases">
        <title>The genome sequence of Coprococcus catus GD/7.</title>
        <authorList>
            <consortium name="metaHIT consortium -- http://www.metahit.eu/"/>
            <person name="Pajon A."/>
            <person name="Turner K."/>
            <person name="Parkhill J."/>
            <person name="Duncan S."/>
            <person name="Flint H."/>
        </authorList>
    </citation>
    <scope>NUCLEOTIDE SEQUENCE [LARGE SCALE GENOMIC DNA]</scope>
    <source>
        <strain evidence="1 2">GD/7</strain>
    </source>
</reference>
<dbReference type="AlphaFoldDB" id="D4J8N5"/>
<gene>
    <name evidence="1" type="ORF">CC1_19780</name>
</gene>
<dbReference type="STRING" id="717962.CC1_19780"/>
<proteinExistence type="predicted"/>
<reference evidence="1 2" key="2">
    <citation type="submission" date="2010-03" db="EMBL/GenBank/DDBJ databases">
        <authorList>
            <person name="Pajon A."/>
        </authorList>
    </citation>
    <scope>NUCLEOTIDE SEQUENCE [LARGE SCALE GENOMIC DNA]</scope>
    <source>
        <strain evidence="1 2">GD/7</strain>
    </source>
</reference>
<protein>
    <submittedName>
        <fullName evidence="1">Uncharacterized protein</fullName>
    </submittedName>
</protein>
<dbReference type="HOGENOM" id="CLU_2232003_0_0_9"/>
<accession>D4J8N5</accession>
<dbReference type="Proteomes" id="UP000008798">
    <property type="component" value="Chromosome"/>
</dbReference>
<dbReference type="RefSeq" id="WP_015514274.1">
    <property type="nucleotide sequence ID" value="NC_021009.1"/>
</dbReference>
<dbReference type="EMBL" id="FP929038">
    <property type="protein sequence ID" value="CBK80706.1"/>
    <property type="molecule type" value="Genomic_DNA"/>
</dbReference>
<name>D4J8N5_9FIRM</name>
<organism evidence="1 2">
    <name type="scientific">Coprococcus catus GD/7</name>
    <dbReference type="NCBI Taxonomy" id="717962"/>
    <lineage>
        <taxon>Bacteria</taxon>
        <taxon>Bacillati</taxon>
        <taxon>Bacillota</taxon>
        <taxon>Clostridia</taxon>
        <taxon>Lachnospirales</taxon>
        <taxon>Lachnospiraceae</taxon>
        <taxon>Coprococcus</taxon>
    </lineage>
</organism>
<evidence type="ECO:0000313" key="2">
    <source>
        <dbReference type="Proteomes" id="UP000008798"/>
    </source>
</evidence>
<dbReference type="PATRIC" id="fig|717962.3.peg.1817"/>